<dbReference type="Pfam" id="PF07963">
    <property type="entry name" value="N_methyl"/>
    <property type="match status" value="1"/>
</dbReference>
<dbReference type="NCBIfam" id="TIGR02532">
    <property type="entry name" value="IV_pilin_GFxxxE"/>
    <property type="match status" value="1"/>
</dbReference>
<organism evidence="5 6">
    <name type="scientific">Biformimicrobium ophioploci</name>
    <dbReference type="NCBI Taxonomy" id="3036711"/>
    <lineage>
        <taxon>Bacteria</taxon>
        <taxon>Pseudomonadati</taxon>
        <taxon>Pseudomonadota</taxon>
        <taxon>Gammaproteobacteria</taxon>
        <taxon>Cellvibrionales</taxon>
        <taxon>Microbulbiferaceae</taxon>
        <taxon>Biformimicrobium</taxon>
    </lineage>
</organism>
<name>A0ABQ6LX22_9GAMM</name>
<dbReference type="InterPro" id="IPR012902">
    <property type="entry name" value="N_methyl_site"/>
</dbReference>
<keyword evidence="6" id="KW-1185">Reference proteome</keyword>
<keyword evidence="4" id="KW-0472">Membrane</keyword>
<dbReference type="EMBL" id="BSYJ01000002">
    <property type="protein sequence ID" value="GMG86664.1"/>
    <property type="molecule type" value="Genomic_DNA"/>
</dbReference>
<keyword evidence="4" id="KW-0812">Transmembrane</keyword>
<keyword evidence="4" id="KW-1133">Transmembrane helix</keyword>
<gene>
    <name evidence="5" type="ORF">MNKW57_09850</name>
</gene>
<reference evidence="5 6" key="1">
    <citation type="submission" date="2023-04" db="EMBL/GenBank/DDBJ databases">
        <title>Marinobulbifer ophiurae gen. nov., sp. Nov., isolate from tissue of brittle star Ophioplocus japonicus.</title>
        <authorList>
            <person name="Kawano K."/>
            <person name="Sawayama S."/>
            <person name="Nakagawa S."/>
        </authorList>
    </citation>
    <scope>NUCLEOTIDE SEQUENCE [LARGE SCALE GENOMIC DNA]</scope>
    <source>
        <strain evidence="5 6">NKW57</strain>
    </source>
</reference>
<accession>A0ABQ6LX22</accession>
<dbReference type="PROSITE" id="PS00409">
    <property type="entry name" value="PROKAR_NTER_METHYL"/>
    <property type="match status" value="1"/>
</dbReference>
<dbReference type="SUPFAM" id="SSF54523">
    <property type="entry name" value="Pili subunits"/>
    <property type="match status" value="1"/>
</dbReference>
<evidence type="ECO:0000313" key="6">
    <source>
        <dbReference type="Proteomes" id="UP001224392"/>
    </source>
</evidence>
<comment type="similarity">
    <text evidence="1 3">Belongs to the N-Me-Phe pilin family.</text>
</comment>
<dbReference type="Gene3D" id="3.30.700.10">
    <property type="entry name" value="Glycoprotein, Type 4 Pilin"/>
    <property type="match status" value="1"/>
</dbReference>
<evidence type="ECO:0000256" key="4">
    <source>
        <dbReference type="SAM" id="Phobius"/>
    </source>
</evidence>
<dbReference type="InterPro" id="IPR001082">
    <property type="entry name" value="Pilin"/>
</dbReference>
<comment type="caution">
    <text evidence="5">The sequence shown here is derived from an EMBL/GenBank/DDBJ whole genome shotgun (WGS) entry which is preliminary data.</text>
</comment>
<feature type="transmembrane region" description="Helical" evidence="4">
    <location>
        <begin position="7"/>
        <end position="31"/>
    </location>
</feature>
<evidence type="ECO:0000256" key="1">
    <source>
        <dbReference type="ARBA" id="ARBA00005233"/>
    </source>
</evidence>
<evidence type="ECO:0000256" key="2">
    <source>
        <dbReference type="ARBA" id="ARBA00022481"/>
    </source>
</evidence>
<protein>
    <submittedName>
        <fullName evidence="5">Pilin</fullName>
    </submittedName>
</protein>
<sequence>MLTKQKGFTLIELMIVVAIIGILAAIALPAYQNYTVRAKISEVVLAASSCRTSITESIQSSTGTTLPGVGEWGCETATNDTKYVASIATDANGVITVTTSAAPDLPTDARNVSIMLTPYTNTGTTIRAIANSDVGVIVHSWICGPATTTPMPTNYLPGSCRG</sequence>
<proteinExistence type="inferred from homology"/>
<dbReference type="PANTHER" id="PTHR30093:SF34">
    <property type="entry name" value="PREPILIN PEPTIDASE-DEPENDENT PROTEIN D"/>
    <property type="match status" value="1"/>
</dbReference>
<keyword evidence="3" id="KW-0281">Fimbrium</keyword>
<evidence type="ECO:0000313" key="5">
    <source>
        <dbReference type="EMBL" id="GMG86664.1"/>
    </source>
</evidence>
<keyword evidence="2" id="KW-0488">Methylation</keyword>
<dbReference type="Pfam" id="PF00114">
    <property type="entry name" value="Pilin"/>
    <property type="match status" value="1"/>
</dbReference>
<dbReference type="PANTHER" id="PTHR30093">
    <property type="entry name" value="GENERAL SECRETION PATHWAY PROTEIN G"/>
    <property type="match status" value="1"/>
</dbReference>
<dbReference type="InterPro" id="IPR045584">
    <property type="entry name" value="Pilin-like"/>
</dbReference>
<dbReference type="Proteomes" id="UP001224392">
    <property type="component" value="Unassembled WGS sequence"/>
</dbReference>
<evidence type="ECO:0000256" key="3">
    <source>
        <dbReference type="RuleBase" id="RU000389"/>
    </source>
</evidence>